<dbReference type="EMBL" id="JAUTXY010000013">
    <property type="protein sequence ID" value="MEE2060591.1"/>
    <property type="molecule type" value="Genomic_DNA"/>
</dbReference>
<sequence length="173" mass="18845">MRILVAVASKHGSTAELATALAAGLRHHGADVDVRAPGAVSSVAGYDVVIVGSAVYRNRWLREARDFLDEYAGPLRRREVFLFSSGPIAEQGRPVNNHYDVAPAMARTGAREHRTFAGKIDPAVLSAGERVVVRMTGARLGDFRDWDEIGSWASEIVARVTDRTGRRVPTEHT</sequence>
<evidence type="ECO:0000313" key="3">
    <source>
        <dbReference type="Proteomes" id="UP001336020"/>
    </source>
</evidence>
<dbReference type="Pfam" id="PF12724">
    <property type="entry name" value="Flavodoxin_5"/>
    <property type="match status" value="1"/>
</dbReference>
<feature type="domain" description="Flavodoxin-like" evidence="1">
    <location>
        <begin position="3"/>
        <end position="157"/>
    </location>
</feature>
<comment type="caution">
    <text evidence="2">The sequence shown here is derived from an EMBL/GenBank/DDBJ whole genome shotgun (WGS) entry which is preliminary data.</text>
</comment>
<name>A0ABU7LGA9_9NOCA</name>
<reference evidence="2 3" key="1">
    <citation type="submission" date="2023-07" db="EMBL/GenBank/DDBJ databases">
        <authorList>
            <person name="Girao M."/>
            <person name="Carvalho M.F."/>
        </authorList>
    </citation>
    <scope>NUCLEOTIDE SEQUENCE [LARGE SCALE GENOMIC DNA]</scope>
    <source>
        <strain evidence="2 3">YIM65754</strain>
    </source>
</reference>
<dbReference type="InterPro" id="IPR029039">
    <property type="entry name" value="Flavoprotein-like_sf"/>
</dbReference>
<dbReference type="Proteomes" id="UP001336020">
    <property type="component" value="Unassembled WGS sequence"/>
</dbReference>
<dbReference type="InterPro" id="IPR052200">
    <property type="entry name" value="Protoporphyrinogen_IX_DH"/>
</dbReference>
<evidence type="ECO:0000259" key="1">
    <source>
        <dbReference type="PROSITE" id="PS50902"/>
    </source>
</evidence>
<dbReference type="PANTHER" id="PTHR38030">
    <property type="entry name" value="PROTOPORPHYRINOGEN IX DEHYDROGENASE [MENAQUINONE]"/>
    <property type="match status" value="1"/>
</dbReference>
<dbReference type="InterPro" id="IPR008254">
    <property type="entry name" value="Flavodoxin/NO_synth"/>
</dbReference>
<evidence type="ECO:0000313" key="2">
    <source>
        <dbReference type="EMBL" id="MEE2060591.1"/>
    </source>
</evidence>
<dbReference type="PANTHER" id="PTHR38030:SF2">
    <property type="entry name" value="PROTOPORPHYRINOGEN IX DEHYDROGENASE [QUINONE]"/>
    <property type="match status" value="1"/>
</dbReference>
<dbReference type="SUPFAM" id="SSF52218">
    <property type="entry name" value="Flavoproteins"/>
    <property type="match status" value="1"/>
</dbReference>
<keyword evidence="3" id="KW-1185">Reference proteome</keyword>
<organism evidence="2 3">
    <name type="scientific">Rhodococcus artemisiae</name>
    <dbReference type="NCBI Taxonomy" id="714159"/>
    <lineage>
        <taxon>Bacteria</taxon>
        <taxon>Bacillati</taxon>
        <taxon>Actinomycetota</taxon>
        <taxon>Actinomycetes</taxon>
        <taxon>Mycobacteriales</taxon>
        <taxon>Nocardiaceae</taxon>
        <taxon>Rhodococcus</taxon>
    </lineage>
</organism>
<dbReference type="RefSeq" id="WP_330135767.1">
    <property type="nucleotide sequence ID" value="NZ_JAUTXY010000013.1"/>
</dbReference>
<gene>
    <name evidence="2" type="ORF">Q7514_23995</name>
</gene>
<dbReference type="PROSITE" id="PS50902">
    <property type="entry name" value="FLAVODOXIN_LIKE"/>
    <property type="match status" value="1"/>
</dbReference>
<protein>
    <submittedName>
        <fullName evidence="2">Flavodoxin domain-containing protein</fullName>
    </submittedName>
</protein>
<dbReference type="Gene3D" id="3.40.50.360">
    <property type="match status" value="1"/>
</dbReference>
<proteinExistence type="predicted"/>
<accession>A0ABU7LGA9</accession>
<dbReference type="InterPro" id="IPR026816">
    <property type="entry name" value="Flavodoxin_dom"/>
</dbReference>